<feature type="compositionally biased region" description="Polar residues" evidence="1">
    <location>
        <begin position="13"/>
        <end position="23"/>
    </location>
</feature>
<sequence>MANKSKQLHILQITGSQPNGSLP</sequence>
<name>A0A0A8ZH96_ARUDO</name>
<feature type="region of interest" description="Disordered" evidence="1">
    <location>
        <begin position="1"/>
        <end position="23"/>
    </location>
</feature>
<reference evidence="2" key="2">
    <citation type="journal article" date="2015" name="Data Brief">
        <title>Shoot transcriptome of the giant reed, Arundo donax.</title>
        <authorList>
            <person name="Barrero R.A."/>
            <person name="Guerrero F.D."/>
            <person name="Moolhuijzen P."/>
            <person name="Goolsby J.A."/>
            <person name="Tidwell J."/>
            <person name="Bellgard S.E."/>
            <person name="Bellgard M.I."/>
        </authorList>
    </citation>
    <scope>NUCLEOTIDE SEQUENCE</scope>
    <source>
        <tissue evidence="2">Shoot tissue taken approximately 20 cm above the soil surface</tissue>
    </source>
</reference>
<dbReference type="AlphaFoldDB" id="A0A0A8ZH96"/>
<reference evidence="2" key="1">
    <citation type="submission" date="2014-09" db="EMBL/GenBank/DDBJ databases">
        <authorList>
            <person name="Magalhaes I.L.F."/>
            <person name="Oliveira U."/>
            <person name="Santos F.R."/>
            <person name="Vidigal T.H.D.A."/>
            <person name="Brescovit A.D."/>
            <person name="Santos A.J."/>
        </authorList>
    </citation>
    <scope>NUCLEOTIDE SEQUENCE</scope>
    <source>
        <tissue evidence="2">Shoot tissue taken approximately 20 cm above the soil surface</tissue>
    </source>
</reference>
<organism evidence="2">
    <name type="scientific">Arundo donax</name>
    <name type="common">Giant reed</name>
    <name type="synonym">Donax arundinaceus</name>
    <dbReference type="NCBI Taxonomy" id="35708"/>
    <lineage>
        <taxon>Eukaryota</taxon>
        <taxon>Viridiplantae</taxon>
        <taxon>Streptophyta</taxon>
        <taxon>Embryophyta</taxon>
        <taxon>Tracheophyta</taxon>
        <taxon>Spermatophyta</taxon>
        <taxon>Magnoliopsida</taxon>
        <taxon>Liliopsida</taxon>
        <taxon>Poales</taxon>
        <taxon>Poaceae</taxon>
        <taxon>PACMAD clade</taxon>
        <taxon>Arundinoideae</taxon>
        <taxon>Arundineae</taxon>
        <taxon>Arundo</taxon>
    </lineage>
</organism>
<evidence type="ECO:0000313" key="2">
    <source>
        <dbReference type="EMBL" id="JAD38779.1"/>
    </source>
</evidence>
<protein>
    <submittedName>
        <fullName evidence="2">Uncharacterized protein</fullName>
    </submittedName>
</protein>
<evidence type="ECO:0000256" key="1">
    <source>
        <dbReference type="SAM" id="MobiDB-lite"/>
    </source>
</evidence>
<proteinExistence type="predicted"/>
<dbReference type="EMBL" id="GBRH01259116">
    <property type="protein sequence ID" value="JAD38779.1"/>
    <property type="molecule type" value="Transcribed_RNA"/>
</dbReference>
<accession>A0A0A8ZH96</accession>